<dbReference type="GO" id="GO:0043571">
    <property type="term" value="P:maintenance of CRISPR repeat elements"/>
    <property type="evidence" value="ECO:0007669"/>
    <property type="project" value="UniProtKB-UniRule"/>
</dbReference>
<comment type="function">
    <text evidence="9">CRISPR (clustered regularly interspaced short palindromic repeat), is an adaptive immune system that provides protection against mobile genetic elements (viruses, transposable elements and conjugative plasmids). CRISPR clusters contain sequences complementary to antecedent mobile elements and target invading nucleic acids. CRISPR clusters are transcribed and processed into CRISPR RNA (crRNA). Functions as a ssRNA-specific endoribonuclease. Involved in the integration of spacer DNA into the CRISPR cassette.</text>
</comment>
<dbReference type="EMBL" id="AEWX01000024">
    <property type="protein sequence ID" value="EGC19841.1"/>
    <property type="molecule type" value="Genomic_DNA"/>
</dbReference>
<sequence>MQAGRASVRKQTGIDWKADNPQSENRQYRKGSKKRTFPAKQIVESSRDPMRKAIPYIEILRKLSRAGVQKSPVINRRTGDFSCLPTLQERVDFLMGIVNRPIRPATNMLFFVMYDIESDKVRYHIAKYLERKGCTRIQRSIFLADLDKTVYDEIKRDLAEVQSLYDNHDSIIVCPVSTDQIRAMQIIGEDISIDVIIRSRNTLFF</sequence>
<evidence type="ECO:0000313" key="11">
    <source>
        <dbReference type="EMBL" id="EGC19841.1"/>
    </source>
</evidence>
<dbReference type="GO" id="GO:0004521">
    <property type="term" value="F:RNA endonuclease activity"/>
    <property type="evidence" value="ECO:0007669"/>
    <property type="project" value="InterPro"/>
</dbReference>
<evidence type="ECO:0000256" key="1">
    <source>
        <dbReference type="ARBA" id="ARBA00001946"/>
    </source>
</evidence>
<organism evidence="11 12">
    <name type="scientific">Prevotella multiformis DSM 16608</name>
    <dbReference type="NCBI Taxonomy" id="888743"/>
    <lineage>
        <taxon>Bacteria</taxon>
        <taxon>Pseudomonadati</taxon>
        <taxon>Bacteroidota</taxon>
        <taxon>Bacteroidia</taxon>
        <taxon>Bacteroidales</taxon>
        <taxon>Prevotellaceae</taxon>
        <taxon>Prevotella</taxon>
    </lineage>
</organism>
<dbReference type="PANTHER" id="PTHR34405">
    <property type="entry name" value="CRISPR-ASSOCIATED ENDORIBONUCLEASE CAS2"/>
    <property type="match status" value="1"/>
</dbReference>
<keyword evidence="7 9" id="KW-0460">Magnesium</keyword>
<name>F0F7Z8_9BACT</name>
<dbReference type="EC" id="3.1.-.-" evidence="9"/>
<dbReference type="NCBIfam" id="TIGR01573">
    <property type="entry name" value="cas2"/>
    <property type="match status" value="1"/>
</dbReference>
<dbReference type="PANTHER" id="PTHR34405:SF3">
    <property type="entry name" value="CRISPR-ASSOCIATED ENDORIBONUCLEASE CAS2 3"/>
    <property type="match status" value="1"/>
</dbReference>
<dbReference type="Gene3D" id="3.30.70.240">
    <property type="match status" value="1"/>
</dbReference>
<evidence type="ECO:0000256" key="5">
    <source>
        <dbReference type="ARBA" id="ARBA00022759"/>
    </source>
</evidence>
<dbReference type="InterPro" id="IPR019199">
    <property type="entry name" value="Virulence_VapD/CRISPR_Cas2"/>
</dbReference>
<dbReference type="STRING" id="888743.HMPREF9141_1715"/>
<comment type="similarity">
    <text evidence="2 9">Belongs to the CRISPR-associated endoribonuclease Cas2 protein family.</text>
</comment>
<keyword evidence="3 9" id="KW-0540">Nuclease</keyword>
<dbReference type="Pfam" id="PF09827">
    <property type="entry name" value="CRISPR_Cas2"/>
    <property type="match status" value="1"/>
</dbReference>
<keyword evidence="5 9" id="KW-0255">Endonuclease</keyword>
<dbReference type="CDD" id="cd09725">
    <property type="entry name" value="Cas2_I_II_III"/>
    <property type="match status" value="1"/>
</dbReference>
<dbReference type="InterPro" id="IPR021127">
    <property type="entry name" value="CRISPR_associated_Cas2"/>
</dbReference>
<evidence type="ECO:0000256" key="4">
    <source>
        <dbReference type="ARBA" id="ARBA00022723"/>
    </source>
</evidence>
<gene>
    <name evidence="9 11" type="primary">cas2</name>
    <name evidence="11" type="ORF">HMPREF9141_1715</name>
</gene>
<keyword evidence="8 9" id="KW-0051">Antiviral defense</keyword>
<reference evidence="11 12" key="1">
    <citation type="submission" date="2011-01" db="EMBL/GenBank/DDBJ databases">
        <authorList>
            <person name="Muzny D."/>
            <person name="Qin X."/>
            <person name="Deng J."/>
            <person name="Jiang H."/>
            <person name="Liu Y."/>
            <person name="Qu J."/>
            <person name="Song X.-Z."/>
            <person name="Zhang L."/>
            <person name="Thornton R."/>
            <person name="Coyle M."/>
            <person name="Francisco L."/>
            <person name="Jackson L."/>
            <person name="Javaid M."/>
            <person name="Korchina V."/>
            <person name="Kovar C."/>
            <person name="Mata R."/>
            <person name="Mathew T."/>
            <person name="Ngo R."/>
            <person name="Nguyen L."/>
            <person name="Nguyen N."/>
            <person name="Okwuonu G."/>
            <person name="Ongeri F."/>
            <person name="Pham C."/>
            <person name="Simmons D."/>
            <person name="Wilczek-Boney K."/>
            <person name="Hale W."/>
            <person name="Jakkamsetti A."/>
            <person name="Pham P."/>
            <person name="Ruth R."/>
            <person name="San Lucas F."/>
            <person name="Warren J."/>
            <person name="Zhang J."/>
            <person name="Zhao Z."/>
            <person name="Zhou C."/>
            <person name="Zhu D."/>
            <person name="Lee S."/>
            <person name="Bess C."/>
            <person name="Blankenburg K."/>
            <person name="Forbes L."/>
            <person name="Fu Q."/>
            <person name="Gubbala S."/>
            <person name="Hirani K."/>
            <person name="Jayaseelan J.C."/>
            <person name="Lara F."/>
            <person name="Munidasa M."/>
            <person name="Palculict T."/>
            <person name="Patil S."/>
            <person name="Pu L.-L."/>
            <person name="Saada N."/>
            <person name="Tang L."/>
            <person name="Weissenberger G."/>
            <person name="Zhu Y."/>
            <person name="Hemphill L."/>
            <person name="Shang Y."/>
            <person name="Youmans B."/>
            <person name="Ayvaz T."/>
            <person name="Ross M."/>
            <person name="Santibanez J."/>
            <person name="Aqrawi P."/>
            <person name="Gross S."/>
            <person name="Joshi V."/>
            <person name="Fowler G."/>
            <person name="Nazareth L."/>
            <person name="Reid J."/>
            <person name="Worley K."/>
            <person name="Petrosino J."/>
            <person name="Highlander S."/>
            <person name="Gibbs R."/>
        </authorList>
    </citation>
    <scope>NUCLEOTIDE SEQUENCE [LARGE SCALE GENOMIC DNA]</scope>
    <source>
        <strain evidence="11 12">DSM 16608</strain>
    </source>
</reference>
<comment type="cofactor">
    <cofactor evidence="1 9">
        <name>Mg(2+)</name>
        <dbReference type="ChEBI" id="CHEBI:18420"/>
    </cofactor>
</comment>
<dbReference type="Proteomes" id="UP000005697">
    <property type="component" value="Unassembled WGS sequence"/>
</dbReference>
<feature type="compositionally biased region" description="Basic residues" evidence="10">
    <location>
        <begin position="28"/>
        <end position="37"/>
    </location>
</feature>
<dbReference type="SUPFAM" id="SSF143430">
    <property type="entry name" value="TTP0101/SSO1404-like"/>
    <property type="match status" value="1"/>
</dbReference>
<dbReference type="eggNOG" id="COG1343">
    <property type="taxonomic scope" value="Bacteria"/>
</dbReference>
<evidence type="ECO:0000256" key="9">
    <source>
        <dbReference type="HAMAP-Rule" id="MF_01471"/>
    </source>
</evidence>
<dbReference type="AlphaFoldDB" id="F0F7Z8"/>
<evidence type="ECO:0000256" key="3">
    <source>
        <dbReference type="ARBA" id="ARBA00022722"/>
    </source>
</evidence>
<accession>F0F7Z8</accession>
<comment type="subunit">
    <text evidence="9">Homodimer, forms a heterotetramer with a Cas1 homodimer.</text>
</comment>
<evidence type="ECO:0000256" key="2">
    <source>
        <dbReference type="ARBA" id="ARBA00009959"/>
    </source>
</evidence>
<evidence type="ECO:0000256" key="7">
    <source>
        <dbReference type="ARBA" id="ARBA00022842"/>
    </source>
</evidence>
<dbReference type="GO" id="GO:0016787">
    <property type="term" value="F:hydrolase activity"/>
    <property type="evidence" value="ECO:0007669"/>
    <property type="project" value="UniProtKB-KW"/>
</dbReference>
<feature type="region of interest" description="Disordered" evidence="10">
    <location>
        <begin position="1"/>
        <end position="38"/>
    </location>
</feature>
<protein>
    <recommendedName>
        <fullName evidence="9">CRISPR-associated endoribonuclease Cas2</fullName>
        <ecNumber evidence="9">3.1.-.-</ecNumber>
    </recommendedName>
</protein>
<comment type="caution">
    <text evidence="11">The sequence shown here is derived from an EMBL/GenBank/DDBJ whole genome shotgun (WGS) entry which is preliminary data.</text>
</comment>
<evidence type="ECO:0000256" key="6">
    <source>
        <dbReference type="ARBA" id="ARBA00022801"/>
    </source>
</evidence>
<dbReference type="GO" id="GO:0046872">
    <property type="term" value="F:metal ion binding"/>
    <property type="evidence" value="ECO:0007669"/>
    <property type="project" value="UniProtKB-UniRule"/>
</dbReference>
<dbReference type="HOGENOM" id="CLU_115840_0_0_10"/>
<feature type="binding site" evidence="9">
    <location>
        <position position="115"/>
    </location>
    <ligand>
        <name>Mg(2+)</name>
        <dbReference type="ChEBI" id="CHEBI:18420"/>
        <note>catalytic</note>
    </ligand>
</feature>
<evidence type="ECO:0000256" key="10">
    <source>
        <dbReference type="SAM" id="MobiDB-lite"/>
    </source>
</evidence>
<dbReference type="HAMAP" id="MF_01471">
    <property type="entry name" value="Cas2"/>
    <property type="match status" value="1"/>
</dbReference>
<dbReference type="GO" id="GO:0051607">
    <property type="term" value="P:defense response to virus"/>
    <property type="evidence" value="ECO:0007669"/>
    <property type="project" value="UniProtKB-UniRule"/>
</dbReference>
<proteinExistence type="inferred from homology"/>
<keyword evidence="6 9" id="KW-0378">Hydrolase</keyword>
<keyword evidence="4 9" id="KW-0479">Metal-binding</keyword>
<keyword evidence="12" id="KW-1185">Reference proteome</keyword>
<evidence type="ECO:0000313" key="12">
    <source>
        <dbReference type="Proteomes" id="UP000005697"/>
    </source>
</evidence>
<evidence type="ECO:0000256" key="8">
    <source>
        <dbReference type="ARBA" id="ARBA00023118"/>
    </source>
</evidence>